<dbReference type="EMBL" id="CP045875">
    <property type="protein sequence ID" value="QGG46539.1"/>
    <property type="molecule type" value="Genomic_DNA"/>
</dbReference>
<gene>
    <name evidence="3" type="ORF">FTV88_0360</name>
</gene>
<dbReference type="GO" id="GO:0016787">
    <property type="term" value="F:hydrolase activity"/>
    <property type="evidence" value="ECO:0007669"/>
    <property type="project" value="UniProtKB-KW"/>
</dbReference>
<keyword evidence="2" id="KW-1133">Transmembrane helix</keyword>
<dbReference type="KEGG" id="hcv:FTV88_0360"/>
<accession>A0A5Q2MYS1</accession>
<organism evidence="3 4">
    <name type="scientific">Heliorestis convoluta</name>
    <dbReference type="NCBI Taxonomy" id="356322"/>
    <lineage>
        <taxon>Bacteria</taxon>
        <taxon>Bacillati</taxon>
        <taxon>Bacillota</taxon>
        <taxon>Clostridia</taxon>
        <taxon>Eubacteriales</taxon>
        <taxon>Heliobacteriaceae</taxon>
        <taxon>Heliorestis</taxon>
    </lineage>
</organism>
<reference evidence="4" key="1">
    <citation type="submission" date="2019-11" db="EMBL/GenBank/DDBJ databases">
        <title>Genome sequence of Heliorestis convoluta strain HH, an alkaliphilic and minimalistic phototrophic bacterium from a soda lake in Egypt.</title>
        <authorList>
            <person name="Dewey E.D."/>
            <person name="Stokes L.M."/>
            <person name="Burchell B.M."/>
            <person name="Shaffer K.N."/>
            <person name="Huntington A.M."/>
            <person name="Baker J.M."/>
            <person name="Nadendla S."/>
            <person name="Giglio M.G."/>
            <person name="Touchman J.W."/>
            <person name="Blankenship R.E."/>
            <person name="Madigan M.T."/>
            <person name="Sattley W.M."/>
        </authorList>
    </citation>
    <scope>NUCLEOTIDE SEQUENCE [LARGE SCALE GENOMIC DNA]</scope>
    <source>
        <strain evidence="4">HH</strain>
    </source>
</reference>
<feature type="transmembrane region" description="Helical" evidence="2">
    <location>
        <begin position="13"/>
        <end position="31"/>
    </location>
</feature>
<dbReference type="InterPro" id="IPR011604">
    <property type="entry name" value="PDDEXK-like_dom_sf"/>
</dbReference>
<keyword evidence="2" id="KW-0472">Membrane</keyword>
<dbReference type="Gene3D" id="3.90.320.10">
    <property type="match status" value="1"/>
</dbReference>
<name>A0A5Q2MYS1_9FIRM</name>
<dbReference type="OrthoDB" id="2082218at2"/>
<dbReference type="Proteomes" id="UP000366051">
    <property type="component" value="Chromosome"/>
</dbReference>
<keyword evidence="1" id="KW-0378">Hydrolase</keyword>
<dbReference type="RefSeq" id="WP_153724096.1">
    <property type="nucleotide sequence ID" value="NZ_CP045875.1"/>
</dbReference>
<proteinExistence type="predicted"/>
<dbReference type="AlphaFoldDB" id="A0A5Q2MYS1"/>
<evidence type="ECO:0008006" key="5">
    <source>
        <dbReference type="Google" id="ProtNLM"/>
    </source>
</evidence>
<protein>
    <recommendedName>
        <fullName evidence="5">PD-(D/E)XK endonuclease-like domain-containing protein</fullName>
    </recommendedName>
</protein>
<keyword evidence="2" id="KW-0812">Transmembrane</keyword>
<evidence type="ECO:0000313" key="3">
    <source>
        <dbReference type="EMBL" id="QGG46539.1"/>
    </source>
</evidence>
<evidence type="ECO:0000256" key="1">
    <source>
        <dbReference type="ARBA" id="ARBA00022801"/>
    </source>
</evidence>
<evidence type="ECO:0000256" key="2">
    <source>
        <dbReference type="SAM" id="Phobius"/>
    </source>
</evidence>
<sequence>MPDLLQAEGSFDWFRLLFLLFLAMALGAFLFSKLRSFYQRWLIQMRQRRGKKGESKAIKVLSSKGYTVIESQPLGKVNMRVNGQGTTIQVRADYLVTRHGKRYIAEVKTGNVAPRPTFVDTRRQLLEYYFAYSVDGLLLVDMSEKEIHRIEFMR</sequence>
<evidence type="ECO:0000313" key="4">
    <source>
        <dbReference type="Proteomes" id="UP000366051"/>
    </source>
</evidence>
<keyword evidence="4" id="KW-1185">Reference proteome</keyword>